<dbReference type="InterPro" id="IPR036291">
    <property type="entry name" value="NAD(P)-bd_dom_sf"/>
</dbReference>
<evidence type="ECO:0000259" key="4">
    <source>
        <dbReference type="SMART" id="SM00822"/>
    </source>
</evidence>
<dbReference type="SMART" id="SM00822">
    <property type="entry name" value="PKS_KR"/>
    <property type="match status" value="1"/>
</dbReference>
<dbReference type="KEGG" id="cga:Celgi_0772"/>
<accession>F7ZZ23</accession>
<dbReference type="SUPFAM" id="SSF51735">
    <property type="entry name" value="NAD(P)-binding Rossmann-fold domains"/>
    <property type="match status" value="1"/>
</dbReference>
<dbReference type="InterPro" id="IPR020904">
    <property type="entry name" value="Sc_DH/Rdtase_CS"/>
</dbReference>
<proteinExistence type="inferred from homology"/>
<dbReference type="PANTHER" id="PTHR24321:SF8">
    <property type="entry name" value="ESTRADIOL 17-BETA-DEHYDROGENASE 8-RELATED"/>
    <property type="match status" value="1"/>
</dbReference>
<dbReference type="Gene3D" id="3.40.50.720">
    <property type="entry name" value="NAD(P)-binding Rossmann-like Domain"/>
    <property type="match status" value="1"/>
</dbReference>
<evidence type="ECO:0000256" key="2">
    <source>
        <dbReference type="ARBA" id="ARBA00023002"/>
    </source>
</evidence>
<keyword evidence="3" id="KW-0520">NAD</keyword>
<sequence>MTTTSTSGRAGRLEGKVAIVTGAARGMGEADARRLVAEGAHVVVADVLDDEGRQVADALGDAAVYVHLDVADETSWEHAMSVAHERFGPVDVLVNNAGILAQGPVDQTDPATFRHVLDVNLTGVFLGIRAVVPDMRERGGSIVNISSAAGLVGMQGLGAYASSKWGVRGLTKCAALDLGRHGIRVNSIHPGAIRTPMAAGVTDADLAHQALPRVGEPDEIAAVVAFLASDDASDMTGAELAVDGGMVLGATA</sequence>
<dbReference type="HOGENOM" id="CLU_010194_1_0_11"/>
<dbReference type="Proteomes" id="UP000000485">
    <property type="component" value="Chromosome"/>
</dbReference>
<dbReference type="AlphaFoldDB" id="F7ZZ23"/>
<dbReference type="eggNOG" id="COG1028">
    <property type="taxonomic scope" value="Bacteria"/>
</dbReference>
<dbReference type="PRINTS" id="PR00081">
    <property type="entry name" value="GDHRDH"/>
</dbReference>
<dbReference type="FunFam" id="3.40.50.720:FF:000084">
    <property type="entry name" value="Short-chain dehydrogenase reductase"/>
    <property type="match status" value="1"/>
</dbReference>
<dbReference type="PROSITE" id="PS00061">
    <property type="entry name" value="ADH_SHORT"/>
    <property type="match status" value="1"/>
</dbReference>
<name>F7ZZ23_CELGA</name>
<evidence type="ECO:0000313" key="6">
    <source>
        <dbReference type="Proteomes" id="UP000000485"/>
    </source>
</evidence>
<evidence type="ECO:0000256" key="3">
    <source>
        <dbReference type="ARBA" id="ARBA00023027"/>
    </source>
</evidence>
<dbReference type="InterPro" id="IPR002347">
    <property type="entry name" value="SDR_fam"/>
</dbReference>
<keyword evidence="6" id="KW-1185">Reference proteome</keyword>
<keyword evidence="2" id="KW-0560">Oxidoreductase</keyword>
<dbReference type="InterPro" id="IPR057326">
    <property type="entry name" value="KR_dom"/>
</dbReference>
<comment type="similarity">
    <text evidence="1">Belongs to the short-chain dehydrogenases/reductases (SDR) family.</text>
</comment>
<reference evidence="6" key="1">
    <citation type="submission" date="2011-04" db="EMBL/GenBank/DDBJ databases">
        <title>Complete sequence of Cellvibrio gilvus ATCC 13127.</title>
        <authorList>
            <person name="Lucas S."/>
            <person name="Han J."/>
            <person name="Lapidus A."/>
            <person name="Cheng J.-F."/>
            <person name="Goodwin L."/>
            <person name="Pitluck S."/>
            <person name="Peters L."/>
            <person name="Munk A."/>
            <person name="Detter J.C."/>
            <person name="Han C."/>
            <person name="Tapia R."/>
            <person name="Land M."/>
            <person name="Hauser L."/>
            <person name="Kyrpides N."/>
            <person name="Ivanova N."/>
            <person name="Ovchinnikova G."/>
            <person name="Pagani I."/>
            <person name="Mead D."/>
            <person name="Brumm P."/>
            <person name="Woyke T."/>
        </authorList>
    </citation>
    <scope>NUCLEOTIDE SEQUENCE [LARGE SCALE GENOMIC DNA]</scope>
    <source>
        <strain evidence="6">ATCC 13127 / NRRL B-14078</strain>
    </source>
</reference>
<gene>
    <name evidence="5" type="ordered locus">Celgi_0772</name>
</gene>
<dbReference type="RefSeq" id="WP_013882813.1">
    <property type="nucleotide sequence ID" value="NC_015671.1"/>
</dbReference>
<evidence type="ECO:0000313" key="5">
    <source>
        <dbReference type="EMBL" id="AEI11291.1"/>
    </source>
</evidence>
<dbReference type="Pfam" id="PF13561">
    <property type="entry name" value="adh_short_C2"/>
    <property type="match status" value="1"/>
</dbReference>
<dbReference type="OrthoDB" id="286404at2"/>
<feature type="domain" description="Ketoreductase" evidence="4">
    <location>
        <begin position="16"/>
        <end position="196"/>
    </location>
</feature>
<dbReference type="PRINTS" id="PR00080">
    <property type="entry name" value="SDRFAMILY"/>
</dbReference>
<evidence type="ECO:0000256" key="1">
    <source>
        <dbReference type="ARBA" id="ARBA00006484"/>
    </source>
</evidence>
<dbReference type="PANTHER" id="PTHR24321">
    <property type="entry name" value="DEHYDROGENASES, SHORT CHAIN"/>
    <property type="match status" value="1"/>
</dbReference>
<dbReference type="NCBIfam" id="NF005559">
    <property type="entry name" value="PRK07231.1"/>
    <property type="match status" value="1"/>
</dbReference>
<protein>
    <submittedName>
        <fullName evidence="5">Short-chain dehydrogenase/reductase SDR</fullName>
    </submittedName>
</protein>
<dbReference type="GO" id="GO:0016491">
    <property type="term" value="F:oxidoreductase activity"/>
    <property type="evidence" value="ECO:0007669"/>
    <property type="project" value="UniProtKB-KW"/>
</dbReference>
<dbReference type="EMBL" id="CP002665">
    <property type="protein sequence ID" value="AEI11291.1"/>
    <property type="molecule type" value="Genomic_DNA"/>
</dbReference>
<dbReference type="STRING" id="593907.Celgi_0772"/>
<organism evidence="5 6">
    <name type="scientific">Cellulomonas gilvus (strain ATCC 13127 / NRRL B-14078)</name>
    <name type="common">Cellvibrio gilvus</name>
    <dbReference type="NCBI Taxonomy" id="593907"/>
    <lineage>
        <taxon>Bacteria</taxon>
        <taxon>Bacillati</taxon>
        <taxon>Actinomycetota</taxon>
        <taxon>Actinomycetes</taxon>
        <taxon>Micrococcales</taxon>
        <taxon>Cellulomonadaceae</taxon>
        <taxon>Cellulomonas</taxon>
    </lineage>
</organism>